<accession>A0AAW9HF43</accession>
<sequence>MTQDASEEAFAAADFYEKADGGRGPNTVGAPLGQALTRVLLANIELNAANRKLDTAVEEARASGESWSAIGRVLGMTRQGANKRFS</sequence>
<evidence type="ECO:0000313" key="4">
    <source>
        <dbReference type="Proteomes" id="UP001288320"/>
    </source>
</evidence>
<dbReference type="GeneID" id="92813133"/>
<dbReference type="AlphaFoldDB" id="A0AAW9HF43"/>
<dbReference type="EMBL" id="JAWNFV010000020">
    <property type="protein sequence ID" value="MDY5141313.1"/>
    <property type="molecule type" value="Genomic_DNA"/>
</dbReference>
<proteinExistence type="predicted"/>
<reference evidence="1 3" key="1">
    <citation type="submission" date="2023-10" db="EMBL/GenBank/DDBJ databases">
        <title>Whole Genome based description of the genera Actinobaculum and Actinotignum reveals a complex phylogenetic relationship within the species included in the genus Actinotignum.</title>
        <authorList>
            <person name="Jensen C.S."/>
            <person name="Dargis R."/>
            <person name="Kemp M."/>
            <person name="Christensen J.J."/>
        </authorList>
    </citation>
    <scope>NUCLEOTIDE SEQUENCE</scope>
    <source>
        <strain evidence="2 3">SLA_B089</strain>
        <strain evidence="1">SLA_B245</strain>
    </source>
</reference>
<organism evidence="1 4">
    <name type="scientific">Actinotignum timonense</name>
    <dbReference type="NCBI Taxonomy" id="1870995"/>
    <lineage>
        <taxon>Bacteria</taxon>
        <taxon>Bacillati</taxon>
        <taxon>Actinomycetota</taxon>
        <taxon>Actinomycetes</taxon>
        <taxon>Actinomycetales</taxon>
        <taxon>Actinomycetaceae</taxon>
        <taxon>Actinotignum</taxon>
    </lineage>
</organism>
<evidence type="ECO:0000313" key="2">
    <source>
        <dbReference type="EMBL" id="MDY5146933.1"/>
    </source>
</evidence>
<dbReference type="Proteomes" id="UP001288320">
    <property type="component" value="Unassembled WGS sequence"/>
</dbReference>
<protein>
    <submittedName>
        <fullName evidence="1">Uncharacterized protein</fullName>
    </submittedName>
</protein>
<keyword evidence="3" id="KW-1185">Reference proteome</keyword>
<gene>
    <name evidence="1" type="ORF">R6G74_08350</name>
    <name evidence="2" type="ORF">R6P33_07890</name>
</gene>
<name>A0AAW9HF43_9ACTO</name>
<evidence type="ECO:0000313" key="3">
    <source>
        <dbReference type="Proteomes" id="UP001284901"/>
    </source>
</evidence>
<dbReference type="RefSeq" id="WP_087070258.1">
    <property type="nucleotide sequence ID" value="NZ_CAUPFC010000010.1"/>
</dbReference>
<comment type="caution">
    <text evidence="1">The sequence shown here is derived from an EMBL/GenBank/DDBJ whole genome shotgun (WGS) entry which is preliminary data.</text>
</comment>
<evidence type="ECO:0000313" key="1">
    <source>
        <dbReference type="EMBL" id="MDY5141313.1"/>
    </source>
</evidence>
<dbReference type="Proteomes" id="UP001284901">
    <property type="component" value="Unassembled WGS sequence"/>
</dbReference>
<dbReference type="EMBL" id="JAWNFY010000023">
    <property type="protein sequence ID" value="MDY5146933.1"/>
    <property type="molecule type" value="Genomic_DNA"/>
</dbReference>